<dbReference type="EMBL" id="JAYMYR010000200">
    <property type="protein sequence ID" value="KAK7322012.1"/>
    <property type="molecule type" value="Genomic_DNA"/>
</dbReference>
<name>A0AAN9KTB4_PHACN</name>
<sequence>MLKRSSLLWLNTSLTYAKESSSENKRMVELKRSTLRARSSINSAKASQSTASEKTSYYSIKMNARIGSELPRLYDPARHYCRALWARLSRSQLLTDRLAIQEQLLSLTQFILSTTICISKQGKGLSTCYARRQVLLPVRRSFMCFLLDLVELKKKRDPPTLGRSNTLDTVGKIRTERPLDHYTMEHLLTPLVRELGKGEERSNLDLHRPPYVMLTNPADPSPDA</sequence>
<gene>
    <name evidence="1" type="ORF">VNO80_35196</name>
</gene>
<proteinExistence type="predicted"/>
<protein>
    <submittedName>
        <fullName evidence="1">Uncharacterized protein</fullName>
    </submittedName>
</protein>
<organism evidence="1 2">
    <name type="scientific">Phaseolus coccineus</name>
    <name type="common">Scarlet runner bean</name>
    <name type="synonym">Phaseolus multiflorus</name>
    <dbReference type="NCBI Taxonomy" id="3886"/>
    <lineage>
        <taxon>Eukaryota</taxon>
        <taxon>Viridiplantae</taxon>
        <taxon>Streptophyta</taxon>
        <taxon>Embryophyta</taxon>
        <taxon>Tracheophyta</taxon>
        <taxon>Spermatophyta</taxon>
        <taxon>Magnoliopsida</taxon>
        <taxon>eudicotyledons</taxon>
        <taxon>Gunneridae</taxon>
        <taxon>Pentapetalae</taxon>
        <taxon>rosids</taxon>
        <taxon>fabids</taxon>
        <taxon>Fabales</taxon>
        <taxon>Fabaceae</taxon>
        <taxon>Papilionoideae</taxon>
        <taxon>50 kb inversion clade</taxon>
        <taxon>NPAAA clade</taxon>
        <taxon>indigoferoid/millettioid clade</taxon>
        <taxon>Phaseoleae</taxon>
        <taxon>Phaseolus</taxon>
    </lineage>
</organism>
<evidence type="ECO:0000313" key="2">
    <source>
        <dbReference type="Proteomes" id="UP001374584"/>
    </source>
</evidence>
<accession>A0AAN9KTB4</accession>
<evidence type="ECO:0000313" key="1">
    <source>
        <dbReference type="EMBL" id="KAK7322012.1"/>
    </source>
</evidence>
<dbReference type="Proteomes" id="UP001374584">
    <property type="component" value="Unassembled WGS sequence"/>
</dbReference>
<dbReference type="AlphaFoldDB" id="A0AAN9KTB4"/>
<comment type="caution">
    <text evidence="1">The sequence shown here is derived from an EMBL/GenBank/DDBJ whole genome shotgun (WGS) entry which is preliminary data.</text>
</comment>
<reference evidence="1 2" key="1">
    <citation type="submission" date="2024-01" db="EMBL/GenBank/DDBJ databases">
        <title>The genomes of 5 underutilized Papilionoideae crops provide insights into root nodulation and disease resistanc.</title>
        <authorList>
            <person name="Jiang F."/>
        </authorList>
    </citation>
    <scope>NUCLEOTIDE SEQUENCE [LARGE SCALE GENOMIC DNA]</scope>
    <source>
        <strain evidence="1">JINMINGXINNONG_FW02</strain>
        <tissue evidence="1">Leaves</tissue>
    </source>
</reference>
<keyword evidence="2" id="KW-1185">Reference proteome</keyword>